<dbReference type="Gene3D" id="3.30.1060.10">
    <property type="entry name" value="Peptide methionine sulphoxide reductase MsrA"/>
    <property type="match status" value="1"/>
</dbReference>
<dbReference type="SUPFAM" id="SSF55068">
    <property type="entry name" value="Peptide methionine sulfoxide reductase"/>
    <property type="match status" value="1"/>
</dbReference>
<dbReference type="InterPro" id="IPR036509">
    <property type="entry name" value="Met_Sox_Rdtase_MsrA_sf"/>
</dbReference>
<proteinExistence type="inferred from homology"/>
<dbReference type="Proteomes" id="UP001501671">
    <property type="component" value="Unassembled WGS sequence"/>
</dbReference>
<protein>
    <recommendedName>
        <fullName evidence="4">Peptide methionine sulfoxide reductase MsrA</fullName>
        <shortName evidence="4">Protein-methionine-S-oxide reductase</shortName>
        <ecNumber evidence="4">1.8.4.11</ecNumber>
    </recommendedName>
    <alternativeName>
        <fullName evidence="4">Peptide-methionine (S)-S-oxide reductase</fullName>
        <shortName evidence="4">Peptide Met(O) reductase</shortName>
    </alternativeName>
</protein>
<accession>A0ABP8H063</accession>
<evidence type="ECO:0000313" key="7">
    <source>
        <dbReference type="Proteomes" id="UP001501671"/>
    </source>
</evidence>
<dbReference type="EC" id="1.8.4.11" evidence="4"/>
<dbReference type="HAMAP" id="MF_01401">
    <property type="entry name" value="MsrA"/>
    <property type="match status" value="1"/>
</dbReference>
<reference evidence="7" key="1">
    <citation type="journal article" date="2019" name="Int. J. Syst. Evol. Microbiol.">
        <title>The Global Catalogue of Microorganisms (GCM) 10K type strain sequencing project: providing services to taxonomists for standard genome sequencing and annotation.</title>
        <authorList>
            <consortium name="The Broad Institute Genomics Platform"/>
            <consortium name="The Broad Institute Genome Sequencing Center for Infectious Disease"/>
            <person name="Wu L."/>
            <person name="Ma J."/>
        </authorList>
    </citation>
    <scope>NUCLEOTIDE SEQUENCE [LARGE SCALE GENOMIC DNA]</scope>
    <source>
        <strain evidence="7">JCM 17666</strain>
    </source>
</reference>
<evidence type="ECO:0000256" key="3">
    <source>
        <dbReference type="ARBA" id="ARBA00048782"/>
    </source>
</evidence>
<comment type="similarity">
    <text evidence="4">Belongs to the MsrA Met sulfoxide reductase family.</text>
</comment>
<name>A0ABP8H063_9BURK</name>
<dbReference type="InterPro" id="IPR002569">
    <property type="entry name" value="Met_Sox_Rdtase_MsrA_dom"/>
</dbReference>
<evidence type="ECO:0000259" key="5">
    <source>
        <dbReference type="Pfam" id="PF01625"/>
    </source>
</evidence>
<dbReference type="PANTHER" id="PTHR43774:SF1">
    <property type="entry name" value="PEPTIDE METHIONINE SULFOXIDE REDUCTASE MSRA 2"/>
    <property type="match status" value="1"/>
</dbReference>
<dbReference type="Pfam" id="PF01625">
    <property type="entry name" value="PMSR"/>
    <property type="match status" value="1"/>
</dbReference>
<comment type="caution">
    <text evidence="6">The sequence shown here is derived from an EMBL/GenBank/DDBJ whole genome shotgun (WGS) entry which is preliminary data.</text>
</comment>
<evidence type="ECO:0000256" key="4">
    <source>
        <dbReference type="HAMAP-Rule" id="MF_01401"/>
    </source>
</evidence>
<evidence type="ECO:0000256" key="1">
    <source>
        <dbReference type="ARBA" id="ARBA00023002"/>
    </source>
</evidence>
<evidence type="ECO:0000256" key="2">
    <source>
        <dbReference type="ARBA" id="ARBA00047806"/>
    </source>
</evidence>
<dbReference type="InterPro" id="IPR006311">
    <property type="entry name" value="TAT_signal"/>
</dbReference>
<feature type="active site" evidence="4">
    <location>
        <position position="68"/>
    </location>
</feature>
<comment type="catalytic activity">
    <reaction evidence="3 4">
        <text>[thioredoxin]-disulfide + L-methionine + H2O = L-methionine (S)-S-oxide + [thioredoxin]-dithiol</text>
        <dbReference type="Rhea" id="RHEA:19993"/>
        <dbReference type="Rhea" id="RHEA-COMP:10698"/>
        <dbReference type="Rhea" id="RHEA-COMP:10700"/>
        <dbReference type="ChEBI" id="CHEBI:15377"/>
        <dbReference type="ChEBI" id="CHEBI:29950"/>
        <dbReference type="ChEBI" id="CHEBI:50058"/>
        <dbReference type="ChEBI" id="CHEBI:57844"/>
        <dbReference type="ChEBI" id="CHEBI:58772"/>
        <dbReference type="EC" id="1.8.4.11"/>
    </reaction>
</comment>
<dbReference type="PROSITE" id="PS51318">
    <property type="entry name" value="TAT"/>
    <property type="match status" value="1"/>
</dbReference>
<gene>
    <name evidence="6" type="primary">msrA_1</name>
    <name evidence="4" type="synonym">msrA</name>
    <name evidence="6" type="ORF">GCM10023144_22610</name>
</gene>
<dbReference type="PANTHER" id="PTHR43774">
    <property type="entry name" value="PEPTIDE METHIONINE SULFOXIDE REDUCTASE"/>
    <property type="match status" value="1"/>
</dbReference>
<dbReference type="EMBL" id="BAABFO010000009">
    <property type="protein sequence ID" value="GAA4332505.1"/>
    <property type="molecule type" value="Genomic_DNA"/>
</dbReference>
<dbReference type="NCBIfam" id="TIGR00401">
    <property type="entry name" value="msrA"/>
    <property type="match status" value="1"/>
</dbReference>
<keyword evidence="1 4" id="KW-0560">Oxidoreductase</keyword>
<comment type="catalytic activity">
    <reaction evidence="2 4">
        <text>L-methionyl-[protein] + [thioredoxin]-disulfide + H2O = L-methionyl-(S)-S-oxide-[protein] + [thioredoxin]-dithiol</text>
        <dbReference type="Rhea" id="RHEA:14217"/>
        <dbReference type="Rhea" id="RHEA-COMP:10698"/>
        <dbReference type="Rhea" id="RHEA-COMP:10700"/>
        <dbReference type="Rhea" id="RHEA-COMP:12313"/>
        <dbReference type="Rhea" id="RHEA-COMP:12315"/>
        <dbReference type="ChEBI" id="CHEBI:15377"/>
        <dbReference type="ChEBI" id="CHEBI:16044"/>
        <dbReference type="ChEBI" id="CHEBI:29950"/>
        <dbReference type="ChEBI" id="CHEBI:44120"/>
        <dbReference type="ChEBI" id="CHEBI:50058"/>
        <dbReference type="EC" id="1.8.4.11"/>
    </reaction>
</comment>
<sequence>MTTSDSFFSRRRGALGLLAAGVAAAGLFAWQRPAYSLRTDEAVTLPAPAMDEPAGTAHTETAVFAGGCFWGVQGVFQHVRGVQKAVSGYAGGTADTAQYETVSSGRTGHAESVQVTFDPSQVSYGTLLQVFFSVAHDPTQLNRQGPDSGTQYRSALFPANAQQKRVAQAYIAQLEAAHAFGGPIVTRIEDGAAFYPAEAYHQDFLTEHPSYPYIVINDLPKVGNLKRVFPSLYRDDPVLVKAASAS</sequence>
<keyword evidence="7" id="KW-1185">Reference proteome</keyword>
<organism evidence="6 7">
    <name type="scientific">Pigmentiphaga soli</name>
    <dbReference type="NCBI Taxonomy" id="1007095"/>
    <lineage>
        <taxon>Bacteria</taxon>
        <taxon>Pseudomonadati</taxon>
        <taxon>Pseudomonadota</taxon>
        <taxon>Betaproteobacteria</taxon>
        <taxon>Burkholderiales</taxon>
        <taxon>Alcaligenaceae</taxon>
        <taxon>Pigmentiphaga</taxon>
    </lineage>
</organism>
<comment type="function">
    <text evidence="4">Has an important function as a repair enzyme for proteins that have been inactivated by oxidation. Catalyzes the reversible oxidation-reduction of methionine sulfoxide in proteins to methionine.</text>
</comment>
<feature type="domain" description="Peptide methionine sulphoxide reductase MsrA" evidence="5">
    <location>
        <begin position="61"/>
        <end position="211"/>
    </location>
</feature>
<evidence type="ECO:0000313" key="6">
    <source>
        <dbReference type="EMBL" id="GAA4332505.1"/>
    </source>
</evidence>